<evidence type="ECO:0000313" key="1">
    <source>
        <dbReference type="EMBL" id="BAG84110.1"/>
    </source>
</evidence>
<reference evidence="2" key="1">
    <citation type="journal article" date="2008" name="Science">
        <title>Genome of an endosymbiont coupling N2 fixation to cellulolysis within RT protist cells in termite gut.</title>
        <authorList>
            <person name="Hongoh Y."/>
            <person name="Sharma V.K."/>
            <person name="Prakash T."/>
            <person name="Noda S."/>
            <person name="Toh H."/>
            <person name="Taylor T.D."/>
            <person name="Kudo T."/>
            <person name="Sakaki Y."/>
            <person name="Toyoda A."/>
            <person name="Hattori M."/>
            <person name="Ohkuma M."/>
        </authorList>
    </citation>
    <scope>NUCLEOTIDE SEQUENCE [LARGE SCALE GENOMIC DNA]</scope>
    <source>
        <plasmid evidence="2">pCFPG3</plasmid>
    </source>
</reference>
<keyword evidence="2" id="KW-1185">Reference proteome</keyword>
<dbReference type="Pfam" id="PF06769">
    <property type="entry name" value="YoeB_toxin"/>
    <property type="match status" value="1"/>
</dbReference>
<dbReference type="HOGENOM" id="CLU_169492_0_0_10"/>
<proteinExistence type="predicted"/>
<dbReference type="InterPro" id="IPR035093">
    <property type="entry name" value="RelE/ParE_toxin_dom_sf"/>
</dbReference>
<dbReference type="GO" id="GO:0004519">
    <property type="term" value="F:endonuclease activity"/>
    <property type="evidence" value="ECO:0007669"/>
    <property type="project" value="InterPro"/>
</dbReference>
<protein>
    <submittedName>
        <fullName evidence="1">Plasmid-encoded toxin Txe/YoeB</fullName>
    </submittedName>
</protein>
<keyword evidence="1" id="KW-0614">Plasmid</keyword>
<dbReference type="GO" id="GO:0006401">
    <property type="term" value="P:RNA catabolic process"/>
    <property type="evidence" value="ECO:0007669"/>
    <property type="project" value="InterPro"/>
</dbReference>
<dbReference type="KEGG" id="aps:CFPG_P3-24"/>
<dbReference type="SUPFAM" id="SSF143011">
    <property type="entry name" value="RelE-like"/>
    <property type="match status" value="1"/>
</dbReference>
<evidence type="ECO:0000313" key="2">
    <source>
        <dbReference type="Proteomes" id="UP000000723"/>
    </source>
</evidence>
<geneLocation type="plasmid" evidence="1 2">
    <name>pCFPG3</name>
</geneLocation>
<dbReference type="OrthoDB" id="9801102at2"/>
<dbReference type="RefSeq" id="WP_012572982.1">
    <property type="nucleotide sequence ID" value="NC_011562.1"/>
</dbReference>
<dbReference type="EMBL" id="AP010659">
    <property type="protein sequence ID" value="BAG84110.1"/>
    <property type="molecule type" value="Genomic_DNA"/>
</dbReference>
<dbReference type="Gene3D" id="3.30.2310.20">
    <property type="entry name" value="RelE-like"/>
    <property type="match status" value="1"/>
</dbReference>
<gene>
    <name evidence="1" type="ordered locus">CFPG_P3-24</name>
</gene>
<accession>B6YSD8</accession>
<dbReference type="AlphaFoldDB" id="B6YSD8"/>
<dbReference type="InterPro" id="IPR009614">
    <property type="entry name" value="YoeB_toxin"/>
</dbReference>
<organism evidence="1 2">
    <name type="scientific">Azobacteroides pseudotrichonymphae genomovar. CFP2</name>
    <dbReference type="NCBI Taxonomy" id="511995"/>
    <lineage>
        <taxon>Bacteria</taxon>
        <taxon>Pseudomonadati</taxon>
        <taxon>Bacteroidota</taxon>
        <taxon>Bacteroidia</taxon>
        <taxon>Bacteroidales</taxon>
        <taxon>Candidatus Azobacteroides</taxon>
    </lineage>
</organism>
<name>B6YSD8_AZOPC</name>
<sequence length="92" mass="10833">MEFVVKLSPRAEREYKSHAKSGSSLRAKIDLLLLIISIDPRGRINKTGKPELLRYYKEDVWSRRINKHHRMVYEIIGNKVRVVSLLGHYDDK</sequence>
<dbReference type="Proteomes" id="UP000000723">
    <property type="component" value="Plasmid pCFPG3"/>
</dbReference>